<feature type="transmembrane region" description="Helical" evidence="3">
    <location>
        <begin position="97"/>
        <end position="115"/>
    </location>
</feature>
<dbReference type="GO" id="GO:0051015">
    <property type="term" value="F:actin filament binding"/>
    <property type="evidence" value="ECO:0007669"/>
    <property type="project" value="InterPro"/>
</dbReference>
<name>A0A8T0KJQ4_PHAAN</name>
<dbReference type="GO" id="GO:0005884">
    <property type="term" value="C:actin filament"/>
    <property type="evidence" value="ECO:0007669"/>
    <property type="project" value="TreeGrafter"/>
</dbReference>
<dbReference type="GO" id="GO:0032432">
    <property type="term" value="C:actin filament bundle"/>
    <property type="evidence" value="ECO:0007669"/>
    <property type="project" value="TreeGrafter"/>
</dbReference>
<dbReference type="InterPro" id="IPR049306">
    <property type="entry name" value="GLV1-2"/>
</dbReference>
<gene>
    <name evidence="4" type="ORF">HKW66_Vig0080000</name>
</gene>
<dbReference type="InterPro" id="IPR039959">
    <property type="entry name" value="Fimbrin/Plastin"/>
</dbReference>
<dbReference type="Gene3D" id="1.10.418.10">
    <property type="entry name" value="Calponin-like domain"/>
    <property type="match status" value="1"/>
</dbReference>
<keyword evidence="3" id="KW-0472">Membrane</keyword>
<dbReference type="InterPro" id="IPR036872">
    <property type="entry name" value="CH_dom_sf"/>
</dbReference>
<dbReference type="GO" id="GO:0051639">
    <property type="term" value="P:actin filament network formation"/>
    <property type="evidence" value="ECO:0007669"/>
    <property type="project" value="TreeGrafter"/>
</dbReference>
<dbReference type="GO" id="GO:0051017">
    <property type="term" value="P:actin filament bundle assembly"/>
    <property type="evidence" value="ECO:0007669"/>
    <property type="project" value="InterPro"/>
</dbReference>
<keyword evidence="1" id="KW-0677">Repeat</keyword>
<reference evidence="4 5" key="1">
    <citation type="submission" date="2020-05" db="EMBL/GenBank/DDBJ databases">
        <title>Vigna angularis (adzuki bean) Var. LongXiaoDou No. 4 denovo assembly.</title>
        <authorList>
            <person name="Xiang H."/>
        </authorList>
    </citation>
    <scope>NUCLEOTIDE SEQUENCE [LARGE SCALE GENOMIC DNA]</scope>
    <source>
        <tissue evidence="4">Leaf</tissue>
    </source>
</reference>
<evidence type="ECO:0000256" key="1">
    <source>
        <dbReference type="ARBA" id="ARBA00022737"/>
    </source>
</evidence>
<dbReference type="Pfam" id="PF21529">
    <property type="entry name" value="GLV1-2"/>
    <property type="match status" value="1"/>
</dbReference>
<evidence type="ECO:0000313" key="4">
    <source>
        <dbReference type="EMBL" id="KAG2399518.1"/>
    </source>
</evidence>
<dbReference type="Proteomes" id="UP000743370">
    <property type="component" value="Unassembled WGS sequence"/>
</dbReference>
<dbReference type="EMBL" id="JABFOF010000004">
    <property type="protein sequence ID" value="KAG2399518.1"/>
    <property type="molecule type" value="Genomic_DNA"/>
</dbReference>
<protein>
    <submittedName>
        <fullName evidence="4">Fimbrin-1 protein</fullName>
    </submittedName>
</protein>
<keyword evidence="3" id="KW-1133">Transmembrane helix</keyword>
<proteinExistence type="predicted"/>
<organism evidence="4 5">
    <name type="scientific">Phaseolus angularis</name>
    <name type="common">Azuki bean</name>
    <name type="synonym">Vigna angularis</name>
    <dbReference type="NCBI Taxonomy" id="3914"/>
    <lineage>
        <taxon>Eukaryota</taxon>
        <taxon>Viridiplantae</taxon>
        <taxon>Streptophyta</taxon>
        <taxon>Embryophyta</taxon>
        <taxon>Tracheophyta</taxon>
        <taxon>Spermatophyta</taxon>
        <taxon>Magnoliopsida</taxon>
        <taxon>eudicotyledons</taxon>
        <taxon>Gunneridae</taxon>
        <taxon>Pentapetalae</taxon>
        <taxon>rosids</taxon>
        <taxon>fabids</taxon>
        <taxon>Fabales</taxon>
        <taxon>Fabaceae</taxon>
        <taxon>Papilionoideae</taxon>
        <taxon>50 kb inversion clade</taxon>
        <taxon>NPAAA clade</taxon>
        <taxon>indigoferoid/millettioid clade</taxon>
        <taxon>Phaseoleae</taxon>
        <taxon>Vigna</taxon>
    </lineage>
</organism>
<sequence length="172" mass="19282">MSMRRESGRLVIADLAFEDVKVEEPDDVPRTIDECGINTKRILNPWERNENHTLCLNSVKAIGCIVVNIGTQDFIEGRVSWPDIWPRINVAGLKNKRILLVAFVILCLFSTQTLARTLKEKTNITSGDASNVQHSKESHAEVFKPKDEDVNVGGDVFSVDYTPASRKPPIHN</sequence>
<evidence type="ECO:0000256" key="2">
    <source>
        <dbReference type="ARBA" id="ARBA00023203"/>
    </source>
</evidence>
<dbReference type="SUPFAM" id="SSF47576">
    <property type="entry name" value="Calponin-homology domain, CH-domain"/>
    <property type="match status" value="1"/>
</dbReference>
<keyword evidence="3" id="KW-0812">Transmembrane</keyword>
<dbReference type="PANTHER" id="PTHR19961">
    <property type="entry name" value="FIMBRIN/PLASTIN"/>
    <property type="match status" value="1"/>
</dbReference>
<dbReference type="GO" id="GO:0005737">
    <property type="term" value="C:cytoplasm"/>
    <property type="evidence" value="ECO:0007669"/>
    <property type="project" value="TreeGrafter"/>
</dbReference>
<keyword evidence="2" id="KW-0009">Actin-binding</keyword>
<dbReference type="PANTHER" id="PTHR19961:SF18">
    <property type="entry name" value="FI19014P1"/>
    <property type="match status" value="1"/>
</dbReference>
<comment type="caution">
    <text evidence="4">The sequence shown here is derived from an EMBL/GenBank/DDBJ whole genome shotgun (WGS) entry which is preliminary data.</text>
</comment>
<evidence type="ECO:0000256" key="3">
    <source>
        <dbReference type="SAM" id="Phobius"/>
    </source>
</evidence>
<accession>A0A8T0KJQ4</accession>
<dbReference type="AlphaFoldDB" id="A0A8T0KJQ4"/>
<evidence type="ECO:0000313" key="5">
    <source>
        <dbReference type="Proteomes" id="UP000743370"/>
    </source>
</evidence>